<dbReference type="EMBL" id="SGPM01000036">
    <property type="protein sequence ID" value="THH31835.1"/>
    <property type="molecule type" value="Genomic_DNA"/>
</dbReference>
<dbReference type="OrthoDB" id="3260379at2759"/>
<organism evidence="2 3">
    <name type="scientific">Antrodiella citrinella</name>
    <dbReference type="NCBI Taxonomy" id="2447956"/>
    <lineage>
        <taxon>Eukaryota</taxon>
        <taxon>Fungi</taxon>
        <taxon>Dikarya</taxon>
        <taxon>Basidiomycota</taxon>
        <taxon>Agaricomycotina</taxon>
        <taxon>Agaricomycetes</taxon>
        <taxon>Polyporales</taxon>
        <taxon>Steccherinaceae</taxon>
        <taxon>Antrodiella</taxon>
    </lineage>
</organism>
<feature type="compositionally biased region" description="Polar residues" evidence="1">
    <location>
        <begin position="102"/>
        <end position="111"/>
    </location>
</feature>
<feature type="compositionally biased region" description="Basic and acidic residues" evidence="1">
    <location>
        <begin position="162"/>
        <end position="171"/>
    </location>
</feature>
<feature type="region of interest" description="Disordered" evidence="1">
    <location>
        <begin position="162"/>
        <end position="185"/>
    </location>
</feature>
<protein>
    <submittedName>
        <fullName evidence="2">Uncharacterized protein</fullName>
    </submittedName>
</protein>
<evidence type="ECO:0000256" key="1">
    <source>
        <dbReference type="SAM" id="MobiDB-lite"/>
    </source>
</evidence>
<evidence type="ECO:0000313" key="3">
    <source>
        <dbReference type="Proteomes" id="UP000308730"/>
    </source>
</evidence>
<comment type="caution">
    <text evidence="2">The sequence shown here is derived from an EMBL/GenBank/DDBJ whole genome shotgun (WGS) entry which is preliminary data.</text>
</comment>
<feature type="compositionally biased region" description="Acidic residues" evidence="1">
    <location>
        <begin position="172"/>
        <end position="185"/>
    </location>
</feature>
<feature type="compositionally biased region" description="Acidic residues" evidence="1">
    <location>
        <begin position="55"/>
        <end position="69"/>
    </location>
</feature>
<keyword evidence="3" id="KW-1185">Reference proteome</keyword>
<name>A0A4S4N0M2_9APHY</name>
<sequence length="360" mass="40445">MGKRKRVAKGIHSELSEYSSLLRALRTTATLDLTSQLIHLDPRSKQRSAAQGGEGYEDDEDEDADEEVVNDNARGGANSRNEYVASETSEGVTAGDAEEPVASSSHSTSRPSQKRKSRAPATARDTWTKWPLVPSEVYTPEWPLDEEIRIIARDALQHIRASEAEASRNPDVESEDEDAEEQEEEYTFDEILTPVNVRALTRAATNRLYEMLAVSAAMLPKGEDSMQNRHGYINCELILSAMDAFGVFKPEQLENIKQRLLVLYPKNRPRLEQNSCFVDPKPPPPKSDRSYLTLDWYRFVEPSDFIEPASNIGDRTGGRTRTATRLDLIARSTPHGPPTKKHRQVVYDDNDWDGTFPALT</sequence>
<reference evidence="2 3" key="1">
    <citation type="submission" date="2019-02" db="EMBL/GenBank/DDBJ databases">
        <title>Genome sequencing of the rare red list fungi Antrodiella citrinella (Flaviporus citrinellus).</title>
        <authorList>
            <person name="Buettner E."/>
            <person name="Kellner H."/>
        </authorList>
    </citation>
    <scope>NUCLEOTIDE SEQUENCE [LARGE SCALE GENOMIC DNA]</scope>
    <source>
        <strain evidence="2 3">DSM 108506</strain>
    </source>
</reference>
<dbReference type="Proteomes" id="UP000308730">
    <property type="component" value="Unassembled WGS sequence"/>
</dbReference>
<feature type="compositionally biased region" description="Polar residues" evidence="1">
    <location>
        <begin position="78"/>
        <end position="91"/>
    </location>
</feature>
<gene>
    <name evidence="2" type="ORF">EUX98_g2341</name>
</gene>
<dbReference type="AlphaFoldDB" id="A0A4S4N0M2"/>
<evidence type="ECO:0000313" key="2">
    <source>
        <dbReference type="EMBL" id="THH31835.1"/>
    </source>
</evidence>
<feature type="region of interest" description="Disordered" evidence="1">
    <location>
        <begin position="35"/>
        <end position="124"/>
    </location>
</feature>
<accession>A0A4S4N0M2</accession>
<proteinExistence type="predicted"/>